<name>A0AAD7JER1_9AGAR</name>
<dbReference type="EMBL" id="JARJLG010000042">
    <property type="protein sequence ID" value="KAJ7762858.1"/>
    <property type="molecule type" value="Genomic_DNA"/>
</dbReference>
<dbReference type="SUPFAM" id="SSF52058">
    <property type="entry name" value="L domain-like"/>
    <property type="match status" value="1"/>
</dbReference>
<dbReference type="InterPro" id="IPR032675">
    <property type="entry name" value="LRR_dom_sf"/>
</dbReference>
<comment type="caution">
    <text evidence="1">The sequence shown here is derived from an EMBL/GenBank/DDBJ whole genome shotgun (WGS) entry which is preliminary data.</text>
</comment>
<proteinExistence type="predicted"/>
<sequence length="369" mass="40393">MELQLPQELVHKIIDELHESPSSLQSCALVAHAFVSQSQMHLFARMELKEDSPSSPRRFRDLISTSPHLALHVRSLALECDAENWESVSPILSAVARLTHLELVANKRLYFQLQPRPARAPFHAPFCFSALTSIELRHYEFHDADQFRALLINAVRLESLELANIVFAHPSLRPAAPRIAAPRAVLSTLNLWNMGGAAVTAILDALDITHITTLLVYNTPISPVLRANASALTKIQISAIRIATADAFDAAGPVVLAALKSLSLHSYVASGLPELLSHFGGLQCLPSLENVTVIFTHSSGHTYAYPDAWRNLDTMLRVLVEEGTLKTVKVYTGYTHAELPTQLRSWMPASDAAGVLSILTPDSPDFAAA</sequence>
<organism evidence="1 2">
    <name type="scientific">Mycena maculata</name>
    <dbReference type="NCBI Taxonomy" id="230809"/>
    <lineage>
        <taxon>Eukaryota</taxon>
        <taxon>Fungi</taxon>
        <taxon>Dikarya</taxon>
        <taxon>Basidiomycota</taxon>
        <taxon>Agaricomycotina</taxon>
        <taxon>Agaricomycetes</taxon>
        <taxon>Agaricomycetidae</taxon>
        <taxon>Agaricales</taxon>
        <taxon>Marasmiineae</taxon>
        <taxon>Mycenaceae</taxon>
        <taxon>Mycena</taxon>
    </lineage>
</organism>
<evidence type="ECO:0000313" key="1">
    <source>
        <dbReference type="EMBL" id="KAJ7762858.1"/>
    </source>
</evidence>
<dbReference type="Gene3D" id="3.80.10.10">
    <property type="entry name" value="Ribonuclease Inhibitor"/>
    <property type="match status" value="1"/>
</dbReference>
<protein>
    <submittedName>
        <fullName evidence="1">Uncharacterized protein</fullName>
    </submittedName>
</protein>
<reference evidence="1" key="1">
    <citation type="submission" date="2023-03" db="EMBL/GenBank/DDBJ databases">
        <title>Massive genome expansion in bonnet fungi (Mycena s.s.) driven by repeated elements and novel gene families across ecological guilds.</title>
        <authorList>
            <consortium name="Lawrence Berkeley National Laboratory"/>
            <person name="Harder C.B."/>
            <person name="Miyauchi S."/>
            <person name="Viragh M."/>
            <person name="Kuo A."/>
            <person name="Thoen E."/>
            <person name="Andreopoulos B."/>
            <person name="Lu D."/>
            <person name="Skrede I."/>
            <person name="Drula E."/>
            <person name="Henrissat B."/>
            <person name="Morin E."/>
            <person name="Kohler A."/>
            <person name="Barry K."/>
            <person name="LaButti K."/>
            <person name="Morin E."/>
            <person name="Salamov A."/>
            <person name="Lipzen A."/>
            <person name="Mereny Z."/>
            <person name="Hegedus B."/>
            <person name="Baldrian P."/>
            <person name="Stursova M."/>
            <person name="Weitz H."/>
            <person name="Taylor A."/>
            <person name="Grigoriev I.V."/>
            <person name="Nagy L.G."/>
            <person name="Martin F."/>
            <person name="Kauserud H."/>
        </authorList>
    </citation>
    <scope>NUCLEOTIDE SEQUENCE</scope>
    <source>
        <strain evidence="1">CBHHK188m</strain>
    </source>
</reference>
<evidence type="ECO:0000313" key="2">
    <source>
        <dbReference type="Proteomes" id="UP001215280"/>
    </source>
</evidence>
<accession>A0AAD7JER1</accession>
<keyword evidence="2" id="KW-1185">Reference proteome</keyword>
<dbReference type="AlphaFoldDB" id="A0AAD7JER1"/>
<gene>
    <name evidence="1" type="ORF">DFH07DRAFT_406211</name>
</gene>
<dbReference type="Proteomes" id="UP001215280">
    <property type="component" value="Unassembled WGS sequence"/>
</dbReference>